<keyword evidence="2 5" id="KW-0808">Transferase</keyword>
<comment type="similarity">
    <text evidence="5">Belongs to the methyltransferase superfamily.</text>
</comment>
<evidence type="ECO:0000256" key="4">
    <source>
        <dbReference type="ARBA" id="ARBA00022756"/>
    </source>
</evidence>
<dbReference type="SUPFAM" id="SSF53335">
    <property type="entry name" value="S-adenosyl-L-methionine-dependent methyltransferases"/>
    <property type="match status" value="1"/>
</dbReference>
<dbReference type="EMBL" id="AQHW01000015">
    <property type="protein sequence ID" value="KKB55799.1"/>
    <property type="molecule type" value="Genomic_DNA"/>
</dbReference>
<dbReference type="AlphaFoldDB" id="A0A0F5JDF1"/>
<dbReference type="Gene3D" id="3.40.50.150">
    <property type="entry name" value="Vaccinia Virus protein VP39"/>
    <property type="match status" value="1"/>
</dbReference>
<dbReference type="GO" id="GO:0102130">
    <property type="term" value="F:malonyl-CoA methyltransferase activity"/>
    <property type="evidence" value="ECO:0007669"/>
    <property type="project" value="UniProtKB-EC"/>
</dbReference>
<dbReference type="CDD" id="cd02440">
    <property type="entry name" value="AdoMet_MTases"/>
    <property type="match status" value="1"/>
</dbReference>
<evidence type="ECO:0000313" key="6">
    <source>
        <dbReference type="EMBL" id="KKB55799.1"/>
    </source>
</evidence>
<dbReference type="EC" id="2.1.1.197" evidence="5"/>
<dbReference type="PATRIC" id="fig|1203610.3.peg.3336"/>
<dbReference type="Proteomes" id="UP000033035">
    <property type="component" value="Unassembled WGS sequence"/>
</dbReference>
<accession>A0A0F5JDF1</accession>
<comment type="pathway">
    <text evidence="5">Cofactor biosynthesis; biotin biosynthesis.</text>
</comment>
<dbReference type="GO" id="GO:0032259">
    <property type="term" value="P:methylation"/>
    <property type="evidence" value="ECO:0007669"/>
    <property type="project" value="UniProtKB-KW"/>
</dbReference>
<reference evidence="6 7" key="1">
    <citation type="submission" date="2013-04" db="EMBL/GenBank/DDBJ databases">
        <title>The Genome Sequence of Parabacteroides gordonii DSM 23371.</title>
        <authorList>
            <consortium name="The Broad Institute Genomics Platform"/>
            <person name="Earl A."/>
            <person name="Ward D."/>
            <person name="Feldgarden M."/>
            <person name="Gevers D."/>
            <person name="Martens E."/>
            <person name="Sakamoto M."/>
            <person name="Benno Y."/>
            <person name="Suzuki N."/>
            <person name="Matsunaga N."/>
            <person name="Koshihara K."/>
            <person name="Seki M."/>
            <person name="Komiya H."/>
            <person name="Walker B."/>
            <person name="Young S."/>
            <person name="Zeng Q."/>
            <person name="Gargeya S."/>
            <person name="Fitzgerald M."/>
            <person name="Haas B."/>
            <person name="Abouelleil A."/>
            <person name="Allen A.W."/>
            <person name="Alvarado L."/>
            <person name="Arachchi H.M."/>
            <person name="Berlin A.M."/>
            <person name="Chapman S.B."/>
            <person name="Gainer-Dewar J."/>
            <person name="Goldberg J."/>
            <person name="Griggs A."/>
            <person name="Gujja S."/>
            <person name="Hansen M."/>
            <person name="Howarth C."/>
            <person name="Imamovic A."/>
            <person name="Ireland A."/>
            <person name="Larimer J."/>
            <person name="McCowan C."/>
            <person name="Murphy C."/>
            <person name="Pearson M."/>
            <person name="Poon T.W."/>
            <person name="Priest M."/>
            <person name="Roberts A."/>
            <person name="Saif S."/>
            <person name="Shea T."/>
            <person name="Sisk P."/>
            <person name="Sykes S."/>
            <person name="Wortman J."/>
            <person name="Nusbaum C."/>
            <person name="Birren B."/>
        </authorList>
    </citation>
    <scope>NUCLEOTIDE SEQUENCE [LARGE SCALE GENOMIC DNA]</scope>
    <source>
        <strain evidence="6 7">MS-1</strain>
    </source>
</reference>
<comment type="function">
    <text evidence="5">Converts the free carboxyl group of a malonyl-thioester to its methyl ester by transfer of a methyl group from S-adenosyl-L-methionine (SAM). It allows to synthesize pimeloyl-ACP via the fatty acid synthetic pathway.</text>
</comment>
<name>A0A0F5JDF1_9BACT</name>
<dbReference type="GO" id="GO:0009102">
    <property type="term" value="P:biotin biosynthetic process"/>
    <property type="evidence" value="ECO:0007669"/>
    <property type="project" value="UniProtKB-UniRule"/>
</dbReference>
<evidence type="ECO:0000256" key="1">
    <source>
        <dbReference type="ARBA" id="ARBA00022603"/>
    </source>
</evidence>
<sequence>MEPMERIITRFTRALDTYDRHADAQQQICRRLIGLLACHTGMHFRRVLEIGCGTGCLTRLLKECSVIDEWYLNDLCEACRSKVATLFPGQTPFFIAGAAEGIQFPGRFDLIVSASAFQWIGEPATFLHKLAGMLSPGGNLLFNTFAPGNLEEIRQLTGCGLPYPSAGQLNEWLAKDFQVLHIREEEIILTFDTPLDVLRHLKHTGVTATSNGAWTRGRQQEFCREYIRLYSTDTNKVRLTYRPLYVLAVKK</sequence>
<dbReference type="RefSeq" id="WP_028726251.1">
    <property type="nucleotide sequence ID" value="NZ_AUAE01000008.1"/>
</dbReference>
<protein>
    <recommendedName>
        <fullName evidence="5">Malonyl-[acyl-carrier protein] O-methyltransferase</fullName>
        <shortName evidence="5">Malonyl-ACP O-methyltransferase</shortName>
        <ecNumber evidence="5">2.1.1.197</ecNumber>
    </recommendedName>
    <alternativeName>
        <fullName evidence="5">Biotin synthesis protein BioC</fullName>
    </alternativeName>
</protein>
<organism evidence="6 7">
    <name type="scientific">Parabacteroides gordonii MS-1 = DSM 23371</name>
    <dbReference type="NCBI Taxonomy" id="1203610"/>
    <lineage>
        <taxon>Bacteria</taxon>
        <taxon>Pseudomonadati</taxon>
        <taxon>Bacteroidota</taxon>
        <taxon>Bacteroidia</taxon>
        <taxon>Bacteroidales</taxon>
        <taxon>Tannerellaceae</taxon>
        <taxon>Parabacteroides</taxon>
    </lineage>
</organism>
<dbReference type="UniPathway" id="UPA00078"/>
<proteinExistence type="inferred from homology"/>
<dbReference type="GO" id="GO:0010340">
    <property type="term" value="F:carboxyl-O-methyltransferase activity"/>
    <property type="evidence" value="ECO:0007669"/>
    <property type="project" value="UniProtKB-UniRule"/>
</dbReference>
<dbReference type="HOGENOM" id="CLU_046586_1_0_10"/>
<comment type="catalytic activity">
    <reaction evidence="5">
        <text>malonyl-[ACP] + S-adenosyl-L-methionine = malonyl-[ACP] methyl ester + S-adenosyl-L-homocysteine</text>
        <dbReference type="Rhea" id="RHEA:17105"/>
        <dbReference type="Rhea" id="RHEA-COMP:9623"/>
        <dbReference type="Rhea" id="RHEA-COMP:9954"/>
        <dbReference type="ChEBI" id="CHEBI:57856"/>
        <dbReference type="ChEBI" id="CHEBI:59789"/>
        <dbReference type="ChEBI" id="CHEBI:78449"/>
        <dbReference type="ChEBI" id="CHEBI:78845"/>
        <dbReference type="EC" id="2.1.1.197"/>
    </reaction>
</comment>
<keyword evidence="1 5" id="KW-0489">Methyltransferase</keyword>
<keyword evidence="7" id="KW-1185">Reference proteome</keyword>
<dbReference type="Pfam" id="PF13489">
    <property type="entry name" value="Methyltransf_23"/>
    <property type="match status" value="1"/>
</dbReference>
<evidence type="ECO:0000256" key="5">
    <source>
        <dbReference type="HAMAP-Rule" id="MF_00835"/>
    </source>
</evidence>
<evidence type="ECO:0000256" key="3">
    <source>
        <dbReference type="ARBA" id="ARBA00022691"/>
    </source>
</evidence>
<gene>
    <name evidence="5" type="primary">bioC</name>
    <name evidence="6" type="ORF">HMPREF1536_03274</name>
</gene>
<dbReference type="NCBIfam" id="TIGR02072">
    <property type="entry name" value="BioC"/>
    <property type="match status" value="1"/>
</dbReference>
<dbReference type="STRING" id="1203610.HMPREF1536_03274"/>
<keyword evidence="4 5" id="KW-0093">Biotin biosynthesis</keyword>
<evidence type="ECO:0000313" key="7">
    <source>
        <dbReference type="Proteomes" id="UP000033035"/>
    </source>
</evidence>
<dbReference type="InterPro" id="IPR011814">
    <property type="entry name" value="BioC"/>
</dbReference>
<keyword evidence="3 5" id="KW-0949">S-adenosyl-L-methionine</keyword>
<dbReference type="InterPro" id="IPR029063">
    <property type="entry name" value="SAM-dependent_MTases_sf"/>
</dbReference>
<evidence type="ECO:0000256" key="2">
    <source>
        <dbReference type="ARBA" id="ARBA00022679"/>
    </source>
</evidence>
<dbReference type="PANTHER" id="PTHR43861">
    <property type="entry name" value="TRANS-ACONITATE 2-METHYLTRANSFERASE-RELATED"/>
    <property type="match status" value="1"/>
</dbReference>
<dbReference type="HAMAP" id="MF_00835">
    <property type="entry name" value="BioC"/>
    <property type="match status" value="1"/>
</dbReference>
<comment type="caution">
    <text evidence="6">The sequence shown here is derived from an EMBL/GenBank/DDBJ whole genome shotgun (WGS) entry which is preliminary data.</text>
</comment>